<reference evidence="1" key="2">
    <citation type="submission" date="2013-04" db="UniProtKB">
        <authorList>
            <consortium name="EnsemblPlants"/>
        </authorList>
    </citation>
    <scope>IDENTIFICATION</scope>
</reference>
<proteinExistence type="predicted"/>
<name>J3MJ40_ORYBR</name>
<reference evidence="1" key="1">
    <citation type="journal article" date="2013" name="Nat. Commun.">
        <title>Whole-genome sequencing of Oryza brachyantha reveals mechanisms underlying Oryza genome evolution.</title>
        <authorList>
            <person name="Chen J."/>
            <person name="Huang Q."/>
            <person name="Gao D."/>
            <person name="Wang J."/>
            <person name="Lang Y."/>
            <person name="Liu T."/>
            <person name="Li B."/>
            <person name="Bai Z."/>
            <person name="Luis Goicoechea J."/>
            <person name="Liang C."/>
            <person name="Chen C."/>
            <person name="Zhang W."/>
            <person name="Sun S."/>
            <person name="Liao Y."/>
            <person name="Zhang X."/>
            <person name="Yang L."/>
            <person name="Song C."/>
            <person name="Wang M."/>
            <person name="Shi J."/>
            <person name="Liu G."/>
            <person name="Liu J."/>
            <person name="Zhou H."/>
            <person name="Zhou W."/>
            <person name="Yu Q."/>
            <person name="An N."/>
            <person name="Chen Y."/>
            <person name="Cai Q."/>
            <person name="Wang B."/>
            <person name="Liu B."/>
            <person name="Min J."/>
            <person name="Huang Y."/>
            <person name="Wu H."/>
            <person name="Li Z."/>
            <person name="Zhang Y."/>
            <person name="Yin Y."/>
            <person name="Song W."/>
            <person name="Jiang J."/>
            <person name="Jackson S.A."/>
            <person name="Wing R.A."/>
            <person name="Wang J."/>
            <person name="Chen M."/>
        </authorList>
    </citation>
    <scope>NUCLEOTIDE SEQUENCE [LARGE SCALE GENOMIC DNA]</scope>
    <source>
        <strain evidence="1">cv. IRGC 101232</strain>
    </source>
</reference>
<dbReference type="HOGENOM" id="CLU_2658497_0_0_1"/>
<evidence type="ECO:0000313" key="2">
    <source>
        <dbReference type="Proteomes" id="UP000006038"/>
    </source>
</evidence>
<organism evidence="1">
    <name type="scientific">Oryza brachyantha</name>
    <name type="common">malo sina</name>
    <dbReference type="NCBI Taxonomy" id="4533"/>
    <lineage>
        <taxon>Eukaryota</taxon>
        <taxon>Viridiplantae</taxon>
        <taxon>Streptophyta</taxon>
        <taxon>Embryophyta</taxon>
        <taxon>Tracheophyta</taxon>
        <taxon>Spermatophyta</taxon>
        <taxon>Magnoliopsida</taxon>
        <taxon>Liliopsida</taxon>
        <taxon>Poales</taxon>
        <taxon>Poaceae</taxon>
        <taxon>BOP clade</taxon>
        <taxon>Oryzoideae</taxon>
        <taxon>Oryzeae</taxon>
        <taxon>Oryzinae</taxon>
        <taxon>Oryza</taxon>
    </lineage>
</organism>
<dbReference type="Proteomes" id="UP000006038">
    <property type="component" value="Chromosome 7"/>
</dbReference>
<dbReference type="AlphaFoldDB" id="J3MJ40"/>
<evidence type="ECO:0000313" key="1">
    <source>
        <dbReference type="EnsemblPlants" id="OB07G14220.1"/>
    </source>
</evidence>
<sequence length="76" mass="9291">MHDLLESHGHLDKTTKDITHFGLQWKIQTITKITTTWQTKMFMPLFQNKLFFRLHPHLNQSRPFFIYSFYTCYILN</sequence>
<accession>J3MJ40</accession>
<keyword evidence="2" id="KW-1185">Reference proteome</keyword>
<protein>
    <submittedName>
        <fullName evidence="1">Uncharacterized protein</fullName>
    </submittedName>
</protein>
<dbReference type="EnsemblPlants" id="OB07G14220.1">
    <property type="protein sequence ID" value="OB07G14220.1"/>
    <property type="gene ID" value="OB07G14220"/>
</dbReference>
<dbReference type="Gramene" id="OB07G14220.1">
    <property type="protein sequence ID" value="OB07G14220.1"/>
    <property type="gene ID" value="OB07G14220"/>
</dbReference>